<dbReference type="OrthoDB" id="5146556at2"/>
<evidence type="ECO:0000313" key="3">
    <source>
        <dbReference type="Proteomes" id="UP000321723"/>
    </source>
</evidence>
<proteinExistence type="predicted"/>
<name>A0A511FJ65_9CELL</name>
<organism evidence="1 3">
    <name type="scientific">Cellulomonas hominis</name>
    <dbReference type="NCBI Taxonomy" id="156981"/>
    <lineage>
        <taxon>Bacteria</taxon>
        <taxon>Bacillati</taxon>
        <taxon>Actinomycetota</taxon>
        <taxon>Actinomycetes</taxon>
        <taxon>Micrococcales</taxon>
        <taxon>Cellulomonadaceae</taxon>
        <taxon>Cellulomonas</taxon>
    </lineage>
</organism>
<dbReference type="Proteomes" id="UP000564629">
    <property type="component" value="Unassembled WGS sequence"/>
</dbReference>
<reference evidence="2 4" key="2">
    <citation type="submission" date="2020-08" db="EMBL/GenBank/DDBJ databases">
        <title>Sequencing the genomes of 1000 actinobacteria strains.</title>
        <authorList>
            <person name="Klenk H.-P."/>
        </authorList>
    </citation>
    <scope>NUCLEOTIDE SEQUENCE [LARGE SCALE GENOMIC DNA]</scope>
    <source>
        <strain evidence="2 4">DSM 9581</strain>
    </source>
</reference>
<evidence type="ECO:0000313" key="2">
    <source>
        <dbReference type="EMBL" id="MBB5471354.1"/>
    </source>
</evidence>
<keyword evidence="3" id="KW-1185">Reference proteome</keyword>
<reference evidence="1 3" key="1">
    <citation type="submission" date="2019-07" db="EMBL/GenBank/DDBJ databases">
        <title>Whole genome shotgun sequence of Cellulomonas hominis NBRC 16055.</title>
        <authorList>
            <person name="Hosoyama A."/>
            <person name="Uohara A."/>
            <person name="Ohji S."/>
            <person name="Ichikawa N."/>
        </authorList>
    </citation>
    <scope>NUCLEOTIDE SEQUENCE [LARGE SCALE GENOMIC DNA]</scope>
    <source>
        <strain evidence="1 3">NBRC 16055</strain>
    </source>
</reference>
<gene>
    <name evidence="1" type="ORF">CHO01_35230</name>
    <name evidence="2" type="ORF">HNR08_000090</name>
</gene>
<dbReference type="EMBL" id="BJVQ01000079">
    <property type="protein sequence ID" value="GEL48407.1"/>
    <property type="molecule type" value="Genomic_DNA"/>
</dbReference>
<dbReference type="RefSeq" id="WP_146840394.1">
    <property type="nucleotide sequence ID" value="NZ_BJVQ01000079.1"/>
</dbReference>
<accession>A0A511FJ65</accession>
<dbReference type="Proteomes" id="UP000321723">
    <property type="component" value="Unassembled WGS sequence"/>
</dbReference>
<comment type="caution">
    <text evidence="1">The sequence shown here is derived from an EMBL/GenBank/DDBJ whole genome shotgun (WGS) entry which is preliminary data.</text>
</comment>
<dbReference type="EMBL" id="JACHDN010000001">
    <property type="protein sequence ID" value="MBB5471354.1"/>
    <property type="molecule type" value="Genomic_DNA"/>
</dbReference>
<evidence type="ECO:0000313" key="4">
    <source>
        <dbReference type="Proteomes" id="UP000564629"/>
    </source>
</evidence>
<sequence>MTDQPTDDRSRRRKALVAWGALAGVAALLTTAAFTDVARLNLGSGGIGGSDSTYNIQVGGTDGDGTFVAGTWQEADDAAGVPIAISGAESVFPGSTPISVEIPVRNDSTAFASSLSLTLSQLADDAGAGRVTDANYLSSLRFDVAMPGTSRDATPVAESGLTFAEASAVVLNELAAEEESTVTLTVALLSQSESGAAFGDNTLSGKGAFLQATFDGTSV</sequence>
<dbReference type="AlphaFoldDB" id="A0A511FJ65"/>
<protein>
    <submittedName>
        <fullName evidence="1">Uncharacterized protein</fullName>
    </submittedName>
</protein>
<evidence type="ECO:0000313" key="1">
    <source>
        <dbReference type="EMBL" id="GEL48407.1"/>
    </source>
</evidence>